<dbReference type="PANTHER" id="PTHR23310:SF62">
    <property type="entry name" value="ACYL-COA BINDING PROTEIN 1, ISOFORM A"/>
    <property type="match status" value="1"/>
</dbReference>
<dbReference type="EMBL" id="BTSX01000004">
    <property type="protein sequence ID" value="GMS94552.1"/>
    <property type="molecule type" value="Genomic_DNA"/>
</dbReference>
<dbReference type="PROSITE" id="PS00880">
    <property type="entry name" value="ACB_1"/>
    <property type="match status" value="1"/>
</dbReference>
<dbReference type="GO" id="GO:0006631">
    <property type="term" value="P:fatty acid metabolic process"/>
    <property type="evidence" value="ECO:0007669"/>
    <property type="project" value="TreeGrafter"/>
</dbReference>
<dbReference type="PRINTS" id="PR00689">
    <property type="entry name" value="ACOABINDINGP"/>
</dbReference>
<comment type="similarity">
    <text evidence="1">Belongs to the ACBP family.</text>
</comment>
<dbReference type="InterPro" id="IPR035984">
    <property type="entry name" value="Acyl-CoA-binding_sf"/>
</dbReference>
<name>A0AAV5TK26_9BILA</name>
<reference evidence="4" key="1">
    <citation type="submission" date="2023-10" db="EMBL/GenBank/DDBJ databases">
        <title>Genome assembly of Pristionchus species.</title>
        <authorList>
            <person name="Yoshida K."/>
            <person name="Sommer R.J."/>
        </authorList>
    </citation>
    <scope>NUCLEOTIDE SEQUENCE</scope>
    <source>
        <strain evidence="4">RS0144</strain>
    </source>
</reference>
<dbReference type="PROSITE" id="PS51228">
    <property type="entry name" value="ACB_2"/>
    <property type="match status" value="1"/>
</dbReference>
<feature type="domain" description="ACB" evidence="3">
    <location>
        <begin position="1"/>
        <end position="87"/>
    </location>
</feature>
<keyword evidence="2" id="KW-0446">Lipid-binding</keyword>
<dbReference type="Gene3D" id="1.20.80.10">
    <property type="match status" value="1"/>
</dbReference>
<keyword evidence="5" id="KW-1185">Reference proteome</keyword>
<dbReference type="InterPro" id="IPR014352">
    <property type="entry name" value="FERM/acyl-CoA-bd_prot_sf"/>
</dbReference>
<protein>
    <recommendedName>
        <fullName evidence="3">ACB domain-containing protein</fullName>
    </recommendedName>
</protein>
<dbReference type="InterPro" id="IPR000582">
    <property type="entry name" value="Acyl-CoA-binding_protein"/>
</dbReference>
<evidence type="ECO:0000313" key="5">
    <source>
        <dbReference type="Proteomes" id="UP001432027"/>
    </source>
</evidence>
<evidence type="ECO:0000313" key="4">
    <source>
        <dbReference type="EMBL" id="GMS94552.1"/>
    </source>
</evidence>
<dbReference type="Pfam" id="PF00887">
    <property type="entry name" value="ACBP"/>
    <property type="match status" value="1"/>
</dbReference>
<dbReference type="AlphaFoldDB" id="A0AAV5TK26"/>
<gene>
    <name evidence="4" type="ORF">PENTCL1PPCAC_16727</name>
</gene>
<dbReference type="SUPFAM" id="SSF47027">
    <property type="entry name" value="Acyl-CoA binding protein"/>
    <property type="match status" value="1"/>
</dbReference>
<accession>A0AAV5TK26</accession>
<dbReference type="PANTHER" id="PTHR23310">
    <property type="entry name" value="ACYL-COA-BINDING PROTEIN, ACBP"/>
    <property type="match status" value="1"/>
</dbReference>
<evidence type="ECO:0000259" key="3">
    <source>
        <dbReference type="PROSITE" id="PS51228"/>
    </source>
</evidence>
<comment type="caution">
    <text evidence="4">The sequence shown here is derived from an EMBL/GenBank/DDBJ whole genome shotgun (WGS) entry which is preliminary data.</text>
</comment>
<evidence type="ECO:0000256" key="1">
    <source>
        <dbReference type="ARBA" id="ARBA00005567"/>
    </source>
</evidence>
<dbReference type="GO" id="GO:0000062">
    <property type="term" value="F:fatty-acyl-CoA binding"/>
    <property type="evidence" value="ECO:0007669"/>
    <property type="project" value="InterPro"/>
</dbReference>
<organism evidence="4 5">
    <name type="scientific">Pristionchus entomophagus</name>
    <dbReference type="NCBI Taxonomy" id="358040"/>
    <lineage>
        <taxon>Eukaryota</taxon>
        <taxon>Metazoa</taxon>
        <taxon>Ecdysozoa</taxon>
        <taxon>Nematoda</taxon>
        <taxon>Chromadorea</taxon>
        <taxon>Rhabditida</taxon>
        <taxon>Rhabditina</taxon>
        <taxon>Diplogasteromorpha</taxon>
        <taxon>Diplogasteroidea</taxon>
        <taxon>Neodiplogasteridae</taxon>
        <taxon>Pristionchus</taxon>
    </lineage>
</organism>
<dbReference type="Proteomes" id="UP001432027">
    <property type="component" value="Unassembled WGS sequence"/>
</dbReference>
<proteinExistence type="inferred from homology"/>
<feature type="non-terminal residue" evidence="4">
    <location>
        <position position="1"/>
    </location>
</feature>
<evidence type="ECO:0000256" key="2">
    <source>
        <dbReference type="ARBA" id="ARBA00023121"/>
    </source>
</evidence>
<dbReference type="InterPro" id="IPR022408">
    <property type="entry name" value="Acyl-CoA-binding_prot_CS"/>
</dbReference>
<sequence>ALCRMMTFEEASERIKILTFLTNAELLELYSLYKQGTLGDNNIAKPGRLDMKGQAKWYAWDVKKGISKEDAQNRYIVFVERLLEKYK</sequence>